<dbReference type="WBParaSite" id="PSAMB.scaffold6304size9775.g28263.t1">
    <property type="protein sequence ID" value="PSAMB.scaffold6304size9775.g28263.t1"/>
    <property type="gene ID" value="PSAMB.scaffold6304size9775.g28263"/>
</dbReference>
<dbReference type="AlphaFoldDB" id="A0A914X3C0"/>
<feature type="region of interest" description="Disordered" evidence="1">
    <location>
        <begin position="22"/>
        <end position="109"/>
    </location>
</feature>
<evidence type="ECO:0000313" key="3">
    <source>
        <dbReference type="WBParaSite" id="PSAMB.scaffold6304size9775.g28263.t1"/>
    </source>
</evidence>
<feature type="compositionally biased region" description="Polar residues" evidence="1">
    <location>
        <begin position="65"/>
        <end position="75"/>
    </location>
</feature>
<reference evidence="3" key="1">
    <citation type="submission" date="2022-11" db="UniProtKB">
        <authorList>
            <consortium name="WormBaseParasite"/>
        </authorList>
    </citation>
    <scope>IDENTIFICATION</scope>
</reference>
<sequence>MSSLLVWARVQNATTLASKPCTIPSQTSNVKNPEESCPQDLANASCSRPGNFQAKHRGSMRESTRSSSLATTNDSRIAAAASTHSGVLALGTTPPSHQLTGEKKDSYMA</sequence>
<accession>A0A914X3C0</accession>
<evidence type="ECO:0000256" key="1">
    <source>
        <dbReference type="SAM" id="MobiDB-lite"/>
    </source>
</evidence>
<evidence type="ECO:0000313" key="2">
    <source>
        <dbReference type="Proteomes" id="UP000887566"/>
    </source>
</evidence>
<name>A0A914X3C0_9BILA</name>
<keyword evidence="2" id="KW-1185">Reference proteome</keyword>
<organism evidence="2 3">
    <name type="scientific">Plectus sambesii</name>
    <dbReference type="NCBI Taxonomy" id="2011161"/>
    <lineage>
        <taxon>Eukaryota</taxon>
        <taxon>Metazoa</taxon>
        <taxon>Ecdysozoa</taxon>
        <taxon>Nematoda</taxon>
        <taxon>Chromadorea</taxon>
        <taxon>Plectida</taxon>
        <taxon>Plectina</taxon>
        <taxon>Plectoidea</taxon>
        <taxon>Plectidae</taxon>
        <taxon>Plectus</taxon>
    </lineage>
</organism>
<protein>
    <submittedName>
        <fullName evidence="3">Uncharacterized protein</fullName>
    </submittedName>
</protein>
<feature type="compositionally biased region" description="Basic and acidic residues" evidence="1">
    <location>
        <begin position="100"/>
        <end position="109"/>
    </location>
</feature>
<proteinExistence type="predicted"/>
<feature type="compositionally biased region" description="Polar residues" evidence="1">
    <location>
        <begin position="22"/>
        <end position="31"/>
    </location>
</feature>
<dbReference type="Proteomes" id="UP000887566">
    <property type="component" value="Unplaced"/>
</dbReference>